<comment type="cofactor">
    <cofactor evidence="1">
        <name>FAD</name>
        <dbReference type="ChEBI" id="CHEBI:57692"/>
    </cofactor>
</comment>
<proteinExistence type="inferred from homology"/>
<keyword evidence="5" id="KW-0521">NADP</keyword>
<comment type="caution">
    <text evidence="9">The sequence shown here is derived from an EMBL/GenBank/DDBJ whole genome shotgun (WGS) entry which is preliminary data.</text>
</comment>
<evidence type="ECO:0000256" key="4">
    <source>
        <dbReference type="ARBA" id="ARBA00022827"/>
    </source>
</evidence>
<dbReference type="Pfam" id="PF13450">
    <property type="entry name" value="NAD_binding_8"/>
    <property type="match status" value="1"/>
</dbReference>
<keyword evidence="4" id="KW-0274">FAD</keyword>
<dbReference type="GO" id="GO:0016709">
    <property type="term" value="F:oxidoreductase activity, acting on paired donors, with incorporation or reduction of molecular oxygen, NAD(P)H as one donor, and incorporation of one atom of oxygen"/>
    <property type="evidence" value="ECO:0007669"/>
    <property type="project" value="UniProtKB-ARBA"/>
</dbReference>
<sequence length="614" mass="67550">MTESTTTETTATTETLAADDQRRLEAARARYRAERDRRARPDAATQYRRAAGEFGYYAKDPYTERVEREPVADRVEALVIGAGFGGLLTASRLREAGVDSLRLMDEAGDVGGTWYWNRYPGVRCDIESSVYLPLLEEVGAMPSERYAPGEEIRRHAVAIAEHYGLYRDALFQTRATALTWDEEAEEWVVETDRGDRFRARFVVTSSGTLTQPKLPGIPGIETFRGHTFHTSRWDYGYTGGTPDGGLAGLADKRVAVVGTGATGLQVIPHVGADAKELIVFQRTPSTVDVRDNRPTDPEWAASLRPGWQRERMENFLAVLAGEPVDESLVQDGWTKTVELQRQILSGAVDTSLPPQERELRDELADLDTMDRLRARVDSVVEDPATAAALKPWYRYMCKRPGFSDTYLPTFNRPNVRLVDTADTGGITRMTETEVVVGDTAYEVDCVIFATGFEVGISGVMSGTLPVVGRGGRTLLEAWARGPRTLHGFSSHGFPNLFHLSGIQNANSVNFAHILLEQAEHIAAVIARGREVGARYLEPSAEAEEAWVRTVHETAADTRAFQAECTPGYYNGEGTRSIGGATYSPGPIAFHRLLRAWREEGMSDVLVGAGVGASR</sequence>
<gene>
    <name evidence="9" type="ORF">NB037_03590</name>
</gene>
<keyword evidence="10" id="KW-1185">Reference proteome</keyword>
<evidence type="ECO:0000256" key="1">
    <source>
        <dbReference type="ARBA" id="ARBA00001974"/>
    </source>
</evidence>
<keyword evidence="3" id="KW-0285">Flavoprotein</keyword>
<dbReference type="EMBL" id="JAMRYM010000006">
    <property type="protein sequence ID" value="MCM6761493.1"/>
    <property type="molecule type" value="Genomic_DNA"/>
</dbReference>
<dbReference type="Gene3D" id="3.50.50.60">
    <property type="entry name" value="FAD/NAD(P)-binding domain"/>
    <property type="match status" value="2"/>
</dbReference>
<evidence type="ECO:0000256" key="6">
    <source>
        <dbReference type="ARBA" id="ARBA00023002"/>
    </source>
</evidence>
<feature type="region of interest" description="Disordered" evidence="8">
    <location>
        <begin position="1"/>
        <end position="20"/>
    </location>
</feature>
<dbReference type="PANTHER" id="PTHR43098:SF2">
    <property type="entry name" value="FAD-BINDING MONOOXYGENASE AUSB-RELATED"/>
    <property type="match status" value="1"/>
</dbReference>
<keyword evidence="7" id="KW-0503">Monooxygenase</keyword>
<evidence type="ECO:0000256" key="7">
    <source>
        <dbReference type="ARBA" id="ARBA00023033"/>
    </source>
</evidence>
<dbReference type="AlphaFoldDB" id="A0A9X2DXN4"/>
<evidence type="ECO:0000313" key="10">
    <source>
        <dbReference type="Proteomes" id="UP001155240"/>
    </source>
</evidence>
<dbReference type="FunFam" id="3.50.50.60:FF:000341">
    <property type="entry name" value="Baeyer-Villiger monooxygenase"/>
    <property type="match status" value="1"/>
</dbReference>
<evidence type="ECO:0000256" key="3">
    <source>
        <dbReference type="ARBA" id="ARBA00022630"/>
    </source>
</evidence>
<evidence type="ECO:0000313" key="9">
    <source>
        <dbReference type="EMBL" id="MCM6761493.1"/>
    </source>
</evidence>
<evidence type="ECO:0000256" key="8">
    <source>
        <dbReference type="SAM" id="MobiDB-lite"/>
    </source>
</evidence>
<feature type="compositionally biased region" description="Low complexity" evidence="8">
    <location>
        <begin position="1"/>
        <end position="18"/>
    </location>
</feature>
<name>A0A9X2DXN4_9MICO</name>
<dbReference type="InterPro" id="IPR036188">
    <property type="entry name" value="FAD/NAD-bd_sf"/>
</dbReference>
<accession>A0A9X2DXN4</accession>
<organism evidence="9 10">
    <name type="scientific">Rathayibacter rubneri</name>
    <dbReference type="NCBI Taxonomy" id="2950106"/>
    <lineage>
        <taxon>Bacteria</taxon>
        <taxon>Bacillati</taxon>
        <taxon>Actinomycetota</taxon>
        <taxon>Actinomycetes</taxon>
        <taxon>Micrococcales</taxon>
        <taxon>Microbacteriaceae</taxon>
        <taxon>Rathayibacter</taxon>
    </lineage>
</organism>
<evidence type="ECO:0000256" key="2">
    <source>
        <dbReference type="ARBA" id="ARBA00010139"/>
    </source>
</evidence>
<dbReference type="Proteomes" id="UP001155240">
    <property type="component" value="Unassembled WGS sequence"/>
</dbReference>
<protein>
    <submittedName>
        <fullName evidence="9">NAD(P)/FAD-dependent oxidoreductase</fullName>
    </submittedName>
</protein>
<dbReference type="RefSeq" id="WP_251943728.1">
    <property type="nucleotide sequence ID" value="NZ_JAMRYM010000006.1"/>
</dbReference>
<keyword evidence="6" id="KW-0560">Oxidoreductase</keyword>
<evidence type="ECO:0000256" key="5">
    <source>
        <dbReference type="ARBA" id="ARBA00022857"/>
    </source>
</evidence>
<comment type="similarity">
    <text evidence="2">Belongs to the FAD-binding monooxygenase family.</text>
</comment>
<reference evidence="9" key="1">
    <citation type="submission" date="2022-06" db="EMBL/GenBank/DDBJ databases">
        <title>Whole genome shotgun sequencing (WGS) of Rathayibacter sp. ZW T2_19, isolated from stored onions (Allium cepa).</title>
        <authorList>
            <person name="Stoll D.A."/>
            <person name="Huch M."/>
        </authorList>
    </citation>
    <scope>NUCLEOTIDE SEQUENCE</scope>
    <source>
        <strain evidence="9">ZW T2_19</strain>
    </source>
</reference>
<dbReference type="SUPFAM" id="SSF51905">
    <property type="entry name" value="FAD/NAD(P)-binding domain"/>
    <property type="match status" value="1"/>
</dbReference>
<dbReference type="InterPro" id="IPR050775">
    <property type="entry name" value="FAD-binding_Monooxygenases"/>
</dbReference>
<dbReference type="PANTHER" id="PTHR43098">
    <property type="entry name" value="L-ORNITHINE N(5)-MONOOXYGENASE-RELATED"/>
    <property type="match status" value="1"/>
</dbReference>